<gene>
    <name evidence="6" type="primary">pstS1</name>
    <name evidence="5" type="ORF">ASJ82_04010</name>
    <name evidence="6" type="ORF">MSCUN_05590</name>
</gene>
<evidence type="ECO:0000256" key="2">
    <source>
        <dbReference type="ARBA" id="ARBA00022729"/>
    </source>
</evidence>
<evidence type="ECO:0000259" key="4">
    <source>
        <dbReference type="Pfam" id="PF12849"/>
    </source>
</evidence>
<accession>A0A2A2HED4</accession>
<dbReference type="RefSeq" id="WP_095608333.1">
    <property type="nucleotide sequence ID" value="NZ_LMVN01000008.1"/>
</dbReference>
<evidence type="ECO:0000313" key="6">
    <source>
        <dbReference type="EMBL" id="PWL08528.1"/>
    </source>
</evidence>
<dbReference type="Proteomes" id="UP000217528">
    <property type="component" value="Unassembled WGS sequence"/>
</dbReference>
<dbReference type="InterPro" id="IPR011862">
    <property type="entry name" value="Phos-bd"/>
</dbReference>
<feature type="domain" description="PBP" evidence="4">
    <location>
        <begin position="31"/>
        <end position="256"/>
    </location>
</feature>
<dbReference type="InterPro" id="IPR050811">
    <property type="entry name" value="Phosphate_ABC_transporter"/>
</dbReference>
<dbReference type="PANTHER" id="PTHR30570:SF1">
    <property type="entry name" value="PHOSPHATE-BINDING PROTEIN PSTS"/>
    <property type="match status" value="1"/>
</dbReference>
<reference evidence="5 7" key="2">
    <citation type="journal article" date="2017" name="BMC Genomics">
        <title>Genomic analysis of methanogenic archaea reveals a shift towards energy conservation.</title>
        <authorList>
            <person name="Gilmore S.P."/>
            <person name="Henske J.K."/>
            <person name="Sexton J.A."/>
            <person name="Solomon K.V."/>
            <person name="Seppala S."/>
            <person name="Yoo J.I."/>
            <person name="Huyett L.M."/>
            <person name="Pressman A."/>
            <person name="Cogan J.Z."/>
            <person name="Kivenson V."/>
            <person name="Peng X."/>
            <person name="Tan Y."/>
            <person name="Valentine D.L."/>
            <person name="O'Malley M.A."/>
        </authorList>
    </citation>
    <scope>NUCLEOTIDE SEQUENCE [LARGE SCALE GENOMIC DNA]</scope>
    <source>
        <strain evidence="5 7">1R-7</strain>
    </source>
</reference>
<sequence length="270" mass="29686">MKQKYKITILSLIIIIITLFMIFTPGIAKHKNIAVVGSSSVQPVAEKLSEEYTQQHPSYKITVQGGGSTMGLNSIKKNSAQIGTYSTTLDDNPQIKQTKIATDAIAIITNTKNNLDDLTQQQIQDIFTGKITNWKQVGGEDAQIHVITREAGSGTRDAIEKLLMNNTNFKSDAIVQSSTGSLIKTVESDPNAIGYASLSDLKKDNNVKQLNVDEITPTVENVKNNKYPITRPFLFLTNSTPSNETQQFIDWTLSEEGQKIIADEGLIPVN</sequence>
<dbReference type="NCBIfam" id="TIGR02136">
    <property type="entry name" value="ptsS_2"/>
    <property type="match status" value="1"/>
</dbReference>
<keyword evidence="7" id="KW-1185">Reference proteome</keyword>
<feature type="transmembrane region" description="Helical" evidence="3">
    <location>
        <begin position="7"/>
        <end position="28"/>
    </location>
</feature>
<organism evidence="5 7">
    <name type="scientific">Methanosphaera cuniculi</name>
    <dbReference type="NCBI Taxonomy" id="1077256"/>
    <lineage>
        <taxon>Archaea</taxon>
        <taxon>Methanobacteriati</taxon>
        <taxon>Methanobacteriota</taxon>
        <taxon>Methanomada group</taxon>
        <taxon>Methanobacteria</taxon>
        <taxon>Methanobacteriales</taxon>
        <taxon>Methanobacteriaceae</taxon>
        <taxon>Methanosphaera</taxon>
    </lineage>
</organism>
<dbReference type="AlphaFoldDB" id="A0A2A2HED4"/>
<keyword evidence="1" id="KW-0813">Transport</keyword>
<evidence type="ECO:0000313" key="8">
    <source>
        <dbReference type="Proteomes" id="UP000246004"/>
    </source>
</evidence>
<dbReference type="Gene3D" id="3.40.190.10">
    <property type="entry name" value="Periplasmic binding protein-like II"/>
    <property type="match status" value="2"/>
</dbReference>
<dbReference type="EMBL" id="LMVN01000008">
    <property type="protein sequence ID" value="PAV07799.1"/>
    <property type="molecule type" value="Genomic_DNA"/>
</dbReference>
<evidence type="ECO:0000313" key="7">
    <source>
        <dbReference type="Proteomes" id="UP000217528"/>
    </source>
</evidence>
<dbReference type="PANTHER" id="PTHR30570">
    <property type="entry name" value="PERIPLASMIC PHOSPHATE BINDING COMPONENT OF PHOSPHATE ABC TRANSPORTER"/>
    <property type="match status" value="1"/>
</dbReference>
<keyword evidence="3" id="KW-1133">Transmembrane helix</keyword>
<evidence type="ECO:0000256" key="1">
    <source>
        <dbReference type="ARBA" id="ARBA00022448"/>
    </source>
</evidence>
<dbReference type="SUPFAM" id="SSF53850">
    <property type="entry name" value="Periplasmic binding protein-like II"/>
    <property type="match status" value="1"/>
</dbReference>
<dbReference type="Proteomes" id="UP000246004">
    <property type="component" value="Unassembled WGS sequence"/>
</dbReference>
<name>A0A2A2HED4_9EURY</name>
<keyword evidence="2" id="KW-0732">Signal</keyword>
<evidence type="ECO:0000256" key="3">
    <source>
        <dbReference type="SAM" id="Phobius"/>
    </source>
</evidence>
<protein>
    <submittedName>
        <fullName evidence="6">Phosphate-binding protein PstS 1</fullName>
    </submittedName>
</protein>
<dbReference type="OrthoDB" id="53390at2157"/>
<keyword evidence="3" id="KW-0472">Membrane</keyword>
<dbReference type="InterPro" id="IPR024370">
    <property type="entry name" value="PBP_domain"/>
</dbReference>
<evidence type="ECO:0000313" key="5">
    <source>
        <dbReference type="EMBL" id="PAV07799.1"/>
    </source>
</evidence>
<dbReference type="EMBL" id="LWMS01000013">
    <property type="protein sequence ID" value="PWL08528.1"/>
    <property type="molecule type" value="Genomic_DNA"/>
</dbReference>
<dbReference type="Pfam" id="PF12849">
    <property type="entry name" value="PBP_like_2"/>
    <property type="match status" value="1"/>
</dbReference>
<reference evidence="6 8" key="1">
    <citation type="submission" date="2016-04" db="EMBL/GenBank/DDBJ databases">
        <title>Genome sequence of Methanosphaera cuniculi DSM 4103.</title>
        <authorList>
            <person name="Poehlein A."/>
            <person name="Seedorf H."/>
            <person name="Daniel R."/>
        </authorList>
    </citation>
    <scope>NUCLEOTIDE SEQUENCE [LARGE SCALE GENOMIC DNA]</scope>
    <source>
        <strain evidence="6 8">DSM 4103</strain>
    </source>
</reference>
<comment type="caution">
    <text evidence="5">The sequence shown here is derived from an EMBL/GenBank/DDBJ whole genome shotgun (WGS) entry which is preliminary data.</text>
</comment>
<proteinExistence type="predicted"/>
<dbReference type="CDD" id="cd13653">
    <property type="entry name" value="PBP2_phosphate_like_1"/>
    <property type="match status" value="1"/>
</dbReference>
<keyword evidence="3" id="KW-0812">Transmembrane</keyword>
<dbReference type="GO" id="GO:0042301">
    <property type="term" value="F:phosphate ion binding"/>
    <property type="evidence" value="ECO:0007669"/>
    <property type="project" value="InterPro"/>
</dbReference>